<keyword evidence="2" id="KW-1133">Transmembrane helix</keyword>
<sequence length="248" mass="25306">MASRESARRVARAQASGRGAKVRRQIPVGFYSALTVIVVAGVAVIGYSKYELDHPASTATAADQPVIGTKWHTAIGFDSCGKYLPVLAKTTNASSGVTSLGNGVLTVAPKAKNQEGANATLALVPRGVQGLKILHDGFQLPGGRPVTATAGCAGKPARFGIYVWSSLLATKPTVYSNPADVRLQNDQVITVAVVAKGTTPPQPPTAANLATVGTTSTPRSSVPSKVASTGKAHSGKSTSTSKSSGSKK</sequence>
<evidence type="ECO:0000256" key="2">
    <source>
        <dbReference type="SAM" id="Phobius"/>
    </source>
</evidence>
<feature type="compositionally biased region" description="Low complexity" evidence="1">
    <location>
        <begin position="228"/>
        <end position="248"/>
    </location>
</feature>
<protein>
    <submittedName>
        <fullName evidence="3">Uncharacterized protein</fullName>
    </submittedName>
</protein>
<feature type="region of interest" description="Disordered" evidence="1">
    <location>
        <begin position="197"/>
        <end position="248"/>
    </location>
</feature>
<dbReference type="Proteomes" id="UP001560267">
    <property type="component" value="Unassembled WGS sequence"/>
</dbReference>
<accession>A0ABV3XZY8</accession>
<dbReference type="EMBL" id="JBFSHR010000004">
    <property type="protein sequence ID" value="MEX6428570.1"/>
    <property type="molecule type" value="Genomic_DNA"/>
</dbReference>
<evidence type="ECO:0000313" key="3">
    <source>
        <dbReference type="EMBL" id="MEX6428570.1"/>
    </source>
</evidence>
<comment type="caution">
    <text evidence="3">The sequence shown here is derived from an EMBL/GenBank/DDBJ whole genome shotgun (WGS) entry which is preliminary data.</text>
</comment>
<dbReference type="RefSeq" id="WP_298383075.1">
    <property type="nucleotide sequence ID" value="NZ_JBFSHR010000004.1"/>
</dbReference>
<keyword evidence="2" id="KW-0472">Membrane</keyword>
<gene>
    <name evidence="3" type="ORF">AB6A68_01780</name>
</gene>
<name>A0ABV3XZY8_9ACTN</name>
<organism evidence="3 4">
    <name type="scientific">Ferrimicrobium acidiphilum</name>
    <dbReference type="NCBI Taxonomy" id="121039"/>
    <lineage>
        <taxon>Bacteria</taxon>
        <taxon>Bacillati</taxon>
        <taxon>Actinomycetota</taxon>
        <taxon>Acidimicrobiia</taxon>
        <taxon>Acidimicrobiales</taxon>
        <taxon>Acidimicrobiaceae</taxon>
        <taxon>Ferrimicrobium</taxon>
    </lineage>
</organism>
<proteinExistence type="predicted"/>
<keyword evidence="4" id="KW-1185">Reference proteome</keyword>
<reference evidence="3 4" key="1">
    <citation type="submission" date="2024-07" db="EMBL/GenBank/DDBJ databases">
        <title>Draft Genome Sequence of Ferrimicrobium acidiphilum Strain YE2023, Isolated from a Pulp of Bioleach Reactor.</title>
        <authorList>
            <person name="Elkina Y.A."/>
            <person name="Bulaeva A.G."/>
            <person name="Beletsky A.V."/>
            <person name="Mardanov A.V."/>
        </authorList>
    </citation>
    <scope>NUCLEOTIDE SEQUENCE [LARGE SCALE GENOMIC DNA]</scope>
    <source>
        <strain evidence="3 4">YE2023</strain>
    </source>
</reference>
<feature type="compositionally biased region" description="Polar residues" evidence="1">
    <location>
        <begin position="211"/>
        <end position="227"/>
    </location>
</feature>
<evidence type="ECO:0000256" key="1">
    <source>
        <dbReference type="SAM" id="MobiDB-lite"/>
    </source>
</evidence>
<evidence type="ECO:0000313" key="4">
    <source>
        <dbReference type="Proteomes" id="UP001560267"/>
    </source>
</evidence>
<feature type="transmembrane region" description="Helical" evidence="2">
    <location>
        <begin position="28"/>
        <end position="47"/>
    </location>
</feature>
<keyword evidence="2" id="KW-0812">Transmembrane</keyword>